<organism evidence="2 3">
    <name type="scientific">Microdochium bolleyi</name>
    <dbReference type="NCBI Taxonomy" id="196109"/>
    <lineage>
        <taxon>Eukaryota</taxon>
        <taxon>Fungi</taxon>
        <taxon>Dikarya</taxon>
        <taxon>Ascomycota</taxon>
        <taxon>Pezizomycotina</taxon>
        <taxon>Sordariomycetes</taxon>
        <taxon>Xylariomycetidae</taxon>
        <taxon>Xylariales</taxon>
        <taxon>Microdochiaceae</taxon>
        <taxon>Microdochium</taxon>
    </lineage>
</organism>
<dbReference type="AlphaFoldDB" id="A0A136IL72"/>
<accession>A0A136IL72</accession>
<proteinExistence type="predicted"/>
<reference evidence="3" key="1">
    <citation type="submission" date="2016-02" db="EMBL/GenBank/DDBJ databases">
        <title>Draft genome sequence of Microdochium bolleyi, a fungal endophyte of beachgrass.</title>
        <authorList>
            <consortium name="DOE Joint Genome Institute"/>
            <person name="David A.S."/>
            <person name="May G."/>
            <person name="Haridas S."/>
            <person name="Lim J."/>
            <person name="Wang M."/>
            <person name="Labutti K."/>
            <person name="Lipzen A."/>
            <person name="Barry K."/>
            <person name="Grigoriev I.V."/>
        </authorList>
    </citation>
    <scope>NUCLEOTIDE SEQUENCE [LARGE SCALE GENOMIC DNA]</scope>
    <source>
        <strain evidence="3">J235TASD1</strain>
    </source>
</reference>
<dbReference type="EMBL" id="KQ964280">
    <property type="protein sequence ID" value="KXJ85528.1"/>
    <property type="molecule type" value="Genomic_DNA"/>
</dbReference>
<feature type="non-terminal residue" evidence="2">
    <location>
        <position position="175"/>
    </location>
</feature>
<keyword evidence="3" id="KW-1185">Reference proteome</keyword>
<evidence type="ECO:0000313" key="3">
    <source>
        <dbReference type="Proteomes" id="UP000070501"/>
    </source>
</evidence>
<protein>
    <submittedName>
        <fullName evidence="2">Uncharacterized protein</fullName>
    </submittedName>
</protein>
<name>A0A136IL72_9PEZI</name>
<dbReference type="OrthoDB" id="5409477at2759"/>
<feature type="region of interest" description="Disordered" evidence="1">
    <location>
        <begin position="147"/>
        <end position="175"/>
    </location>
</feature>
<dbReference type="Proteomes" id="UP000070501">
    <property type="component" value="Unassembled WGS sequence"/>
</dbReference>
<gene>
    <name evidence="2" type="ORF">Micbo1qcDRAFT_112575</name>
</gene>
<evidence type="ECO:0000313" key="2">
    <source>
        <dbReference type="EMBL" id="KXJ85528.1"/>
    </source>
</evidence>
<evidence type="ECO:0000256" key="1">
    <source>
        <dbReference type="SAM" id="MobiDB-lite"/>
    </source>
</evidence>
<dbReference type="InParanoid" id="A0A136IL72"/>
<sequence>MRSRSIDIKPRKCILKMDPDCAVCHAPANMACNCEARSLEVAVEQAENRMMQSVYDEIRSWVRLHAQDYILEYFKQLTERRKAAHAEHLDNLTSHAYYHYRAPPHPNEIAAAQATLKRGIDEDWRSSVQRYPEVLEYFYSLVSLSLPPDSDPSIKDPPLSAPSGGSRKAQRRSTQ</sequence>